<gene>
    <name evidence="6" type="primary">mreC</name>
    <name evidence="6" type="ORF">ICJ84_11845</name>
</gene>
<evidence type="ECO:0000259" key="5">
    <source>
        <dbReference type="Pfam" id="PF04085"/>
    </source>
</evidence>
<dbReference type="InterPro" id="IPR042177">
    <property type="entry name" value="Cell/Rod_1"/>
</dbReference>
<dbReference type="Pfam" id="PF04085">
    <property type="entry name" value="MreC"/>
    <property type="match status" value="1"/>
</dbReference>
<dbReference type="Gene3D" id="2.40.10.340">
    <property type="entry name" value="Rod shape-determining protein MreC, domain 1"/>
    <property type="match status" value="1"/>
</dbReference>
<dbReference type="InterPro" id="IPR042175">
    <property type="entry name" value="Cell/Rod_MreC_2"/>
</dbReference>
<evidence type="ECO:0000256" key="3">
    <source>
        <dbReference type="ARBA" id="ARBA00022960"/>
    </source>
</evidence>
<dbReference type="RefSeq" id="WP_188216621.1">
    <property type="nucleotide sequence ID" value="NZ_BAABGH010000007.1"/>
</dbReference>
<evidence type="ECO:0000256" key="4">
    <source>
        <dbReference type="ARBA" id="ARBA00032089"/>
    </source>
</evidence>
<dbReference type="Gene3D" id="2.40.10.350">
    <property type="entry name" value="Rod shape-determining protein MreC, domain 2"/>
    <property type="match status" value="1"/>
</dbReference>
<comment type="caution">
    <text evidence="6">The sequence shown here is derived from an EMBL/GenBank/DDBJ whole genome shotgun (WGS) entry which is preliminary data.</text>
</comment>
<accession>A0A8J6QG96</accession>
<evidence type="ECO:0000256" key="1">
    <source>
        <dbReference type="ARBA" id="ARBA00009369"/>
    </source>
</evidence>
<keyword evidence="7" id="KW-1185">Reference proteome</keyword>
<dbReference type="NCBIfam" id="NF010532">
    <property type="entry name" value="PRK13922.9-3"/>
    <property type="match status" value="1"/>
</dbReference>
<dbReference type="PANTHER" id="PTHR34138:SF1">
    <property type="entry name" value="CELL SHAPE-DETERMINING PROTEIN MREC"/>
    <property type="match status" value="1"/>
</dbReference>
<evidence type="ECO:0000313" key="6">
    <source>
        <dbReference type="EMBL" id="MBD0836133.1"/>
    </source>
</evidence>
<keyword evidence="3" id="KW-0133">Cell shape</keyword>
<dbReference type="AlphaFoldDB" id="A0A8J6QG96"/>
<comment type="similarity">
    <text evidence="1">Belongs to the MreC family.</text>
</comment>
<protein>
    <recommendedName>
        <fullName evidence="2">Cell shape-determining protein MreC</fullName>
    </recommendedName>
    <alternativeName>
        <fullName evidence="4">Cell shape protein MreC</fullName>
    </alternativeName>
</protein>
<reference evidence="6" key="2">
    <citation type="submission" date="2020-09" db="EMBL/GenBank/DDBJ databases">
        <authorList>
            <person name="Wu Z."/>
        </authorList>
    </citation>
    <scope>NUCLEOTIDE SEQUENCE</scope>
    <source>
        <strain evidence="6">SC17</strain>
    </source>
</reference>
<organism evidence="6 7">
    <name type="scientific">Aestuariibaculum suncheonense</name>
    <dbReference type="NCBI Taxonomy" id="1028745"/>
    <lineage>
        <taxon>Bacteria</taxon>
        <taxon>Pseudomonadati</taxon>
        <taxon>Bacteroidota</taxon>
        <taxon>Flavobacteriia</taxon>
        <taxon>Flavobacteriales</taxon>
        <taxon>Flavobacteriaceae</taxon>
    </lineage>
</organism>
<evidence type="ECO:0000313" key="7">
    <source>
        <dbReference type="Proteomes" id="UP000602057"/>
    </source>
</evidence>
<dbReference type="InterPro" id="IPR007221">
    <property type="entry name" value="MreC"/>
</dbReference>
<dbReference type="EMBL" id="JACVXC010000004">
    <property type="protein sequence ID" value="MBD0836133.1"/>
    <property type="molecule type" value="Genomic_DNA"/>
</dbReference>
<reference evidence="6" key="1">
    <citation type="journal article" date="2013" name="Int. J. Syst. Evol. Microbiol.">
        <title>Aestuariibaculum suncheonense gen. nov., sp. nov., a marine bacterium of the family Flavobacteriaceae isolated from a tidal flat and emended descriptions of the genera Gaetbulibacter and Tamlana.</title>
        <authorList>
            <person name="Jeong S.H."/>
            <person name="Park M.S."/>
            <person name="Jin H.M."/>
            <person name="Lee K."/>
            <person name="Park W."/>
            <person name="Jeon C.O."/>
        </authorList>
    </citation>
    <scope>NUCLEOTIDE SEQUENCE</scope>
    <source>
        <strain evidence="6">SC17</strain>
    </source>
</reference>
<proteinExistence type="inferred from homology"/>
<dbReference type="GO" id="GO:0005886">
    <property type="term" value="C:plasma membrane"/>
    <property type="evidence" value="ECO:0007669"/>
    <property type="project" value="TreeGrafter"/>
</dbReference>
<evidence type="ECO:0000256" key="2">
    <source>
        <dbReference type="ARBA" id="ARBA00013855"/>
    </source>
</evidence>
<feature type="domain" description="Rod shape-determining protein MreC beta-barrel core" evidence="5">
    <location>
        <begin position="109"/>
        <end position="257"/>
    </location>
</feature>
<name>A0A8J6QG96_9FLAO</name>
<sequence length="274" mass="30790">MQQIINFIIRNKNFLLFLLLFGISLFFTIQSHSYHKSKFINSANFLTGGVYNSVSNINGYFNLKSQNEILAEENNHLKNLLYNSNTKTDSIFLDTLATNDIYKFRTANIIRNSYSATDNMLLINRGSKDSIKEDFGVISSKGIIGIINKTSRNYATVISVLNTTIKISAQLKKTNHYGSLTWNGKDPAFAQLIDIQKIAPVTKGDTIVTTGMSSIFPKGIPVGVVDNFKLDNAENFYEINVKLFNDMTNLEHVYVIENSDKVEITNLLSGKTNE</sequence>
<dbReference type="InterPro" id="IPR055342">
    <property type="entry name" value="MreC_beta-barrel_core"/>
</dbReference>
<dbReference type="PANTHER" id="PTHR34138">
    <property type="entry name" value="CELL SHAPE-DETERMINING PROTEIN MREC"/>
    <property type="match status" value="1"/>
</dbReference>
<dbReference type="GO" id="GO:0008360">
    <property type="term" value="P:regulation of cell shape"/>
    <property type="evidence" value="ECO:0007669"/>
    <property type="project" value="UniProtKB-KW"/>
</dbReference>
<dbReference type="Proteomes" id="UP000602057">
    <property type="component" value="Unassembled WGS sequence"/>
</dbReference>